<name>A0A8S9XW73_APOLU</name>
<protein>
    <recommendedName>
        <fullName evidence="3">Reverse transcriptase domain-containing protein</fullName>
    </recommendedName>
</protein>
<evidence type="ECO:0000313" key="2">
    <source>
        <dbReference type="Proteomes" id="UP000466442"/>
    </source>
</evidence>
<evidence type="ECO:0000313" key="1">
    <source>
        <dbReference type="EMBL" id="KAF6212789.1"/>
    </source>
</evidence>
<comment type="caution">
    <text evidence="1">The sequence shown here is derived from an EMBL/GenBank/DDBJ whole genome shotgun (WGS) entry which is preliminary data.</text>
</comment>
<reference evidence="1" key="1">
    <citation type="journal article" date="2021" name="Mol. Ecol. Resour.">
        <title>Apolygus lucorum genome provides insights into omnivorousness and mesophyll feeding.</title>
        <authorList>
            <person name="Liu Y."/>
            <person name="Liu H."/>
            <person name="Wang H."/>
            <person name="Huang T."/>
            <person name="Liu B."/>
            <person name="Yang B."/>
            <person name="Yin L."/>
            <person name="Li B."/>
            <person name="Zhang Y."/>
            <person name="Zhang S."/>
            <person name="Jiang F."/>
            <person name="Zhang X."/>
            <person name="Ren Y."/>
            <person name="Wang B."/>
            <person name="Wang S."/>
            <person name="Lu Y."/>
            <person name="Wu K."/>
            <person name="Fan W."/>
            <person name="Wang G."/>
        </authorList>
    </citation>
    <scope>NUCLEOTIDE SEQUENCE</scope>
    <source>
        <strain evidence="1">12Hb</strain>
    </source>
</reference>
<sequence length="341" mass="39586">MGSRSLSLAIQKTEIVLLTRKRIDRNIQMLVDGQSIITSDVIKYLGVMLDVKLSFWAHICKAADRAAAVVGRLGRLMANIGGPSPSKRRLLMRTTDAILLYGAEVWADALKFQKYRTRIESVQRRGALRICSGYRTVSAPAVQVVAGVTPIDLLADERRRIHLRKAENAPTVVKKEEREETMRRWQNRWRSESRGRWTARLIHGVKEWTERVHGEVNYYLTQFLTGHGYFWSFLKKIGRTTDSRCLYCQQQRDRITDDEQQDQDGVAEGLEIEEDDVYHTHMCPRWERMRSSLIDEVGELQPETIVNKMMETKENWDAINTYVMAVLKEKERNRDWEGLTS</sequence>
<evidence type="ECO:0008006" key="3">
    <source>
        <dbReference type="Google" id="ProtNLM"/>
    </source>
</evidence>
<organism evidence="1 2">
    <name type="scientific">Apolygus lucorum</name>
    <name type="common">Small green plant bug</name>
    <name type="synonym">Lygocoris lucorum</name>
    <dbReference type="NCBI Taxonomy" id="248454"/>
    <lineage>
        <taxon>Eukaryota</taxon>
        <taxon>Metazoa</taxon>
        <taxon>Ecdysozoa</taxon>
        <taxon>Arthropoda</taxon>
        <taxon>Hexapoda</taxon>
        <taxon>Insecta</taxon>
        <taxon>Pterygota</taxon>
        <taxon>Neoptera</taxon>
        <taxon>Paraneoptera</taxon>
        <taxon>Hemiptera</taxon>
        <taxon>Heteroptera</taxon>
        <taxon>Panheteroptera</taxon>
        <taxon>Cimicomorpha</taxon>
        <taxon>Miridae</taxon>
        <taxon>Mirini</taxon>
        <taxon>Apolygus</taxon>
    </lineage>
</organism>
<dbReference type="OrthoDB" id="6624020at2759"/>
<keyword evidence="2" id="KW-1185">Reference proteome</keyword>
<dbReference type="AlphaFoldDB" id="A0A8S9XW73"/>
<gene>
    <name evidence="1" type="ORF">GE061_010498</name>
</gene>
<dbReference type="EMBL" id="WIXP02000003">
    <property type="protein sequence ID" value="KAF6212789.1"/>
    <property type="molecule type" value="Genomic_DNA"/>
</dbReference>
<proteinExistence type="predicted"/>
<accession>A0A8S9XW73</accession>
<dbReference type="Proteomes" id="UP000466442">
    <property type="component" value="Unassembled WGS sequence"/>
</dbReference>